<dbReference type="Proteomes" id="UP000650467">
    <property type="component" value="Unassembled WGS sequence"/>
</dbReference>
<reference evidence="1" key="1">
    <citation type="journal article" date="2020" name="bioRxiv">
        <title>Comparative genomics of Chlamydomonas.</title>
        <authorList>
            <person name="Craig R.J."/>
            <person name="Hasan A.R."/>
            <person name="Ness R.W."/>
            <person name="Keightley P.D."/>
        </authorList>
    </citation>
    <scope>NUCLEOTIDE SEQUENCE</scope>
    <source>
        <strain evidence="1">SAG 7.73</strain>
    </source>
</reference>
<dbReference type="PANTHER" id="PTHR37909:SF1">
    <property type="entry name" value="S-ADENOSYL-L-METHIONINE-DEPENDENT METHYLTRANSFERASES SUPERFAMILY PROTEIN"/>
    <property type="match status" value="1"/>
</dbReference>
<evidence type="ECO:0000313" key="1">
    <source>
        <dbReference type="EMBL" id="KAG2429484.1"/>
    </source>
</evidence>
<organism evidence="1 2">
    <name type="scientific">Chlamydomonas incerta</name>
    <dbReference type="NCBI Taxonomy" id="51695"/>
    <lineage>
        <taxon>Eukaryota</taxon>
        <taxon>Viridiplantae</taxon>
        <taxon>Chlorophyta</taxon>
        <taxon>core chlorophytes</taxon>
        <taxon>Chlorophyceae</taxon>
        <taxon>CS clade</taxon>
        <taxon>Chlamydomonadales</taxon>
        <taxon>Chlamydomonadaceae</taxon>
        <taxon>Chlamydomonas</taxon>
    </lineage>
</organism>
<protein>
    <recommendedName>
        <fullName evidence="3">O-methyltransferase</fullName>
    </recommendedName>
</protein>
<proteinExistence type="predicted"/>
<evidence type="ECO:0008006" key="3">
    <source>
        <dbReference type="Google" id="ProtNLM"/>
    </source>
</evidence>
<accession>A0A835SWE6</accession>
<gene>
    <name evidence="1" type="ORF">HXX76_010721</name>
</gene>
<sequence>MLLESLKGKRAAEAPSVPASLQLHLLTVTILLCTIVFQGFQVLGIIKPLSGAGTGSVINLQSAPTTATTAAVSSTTGFFVPPKTRNDLGALLEKLGLKTGIELGVQRAHFAAHTLHTWPSCTRYYLVDIWRQQPNYEDFANVADNEQEKIFQEATNNLKPFEHKVVFLRNYTNEAAKIITDTVDFVYVDARHDYCGTLEDIGLYWGKIRSGGIMAGHDYLDAPQVKALSGQNWAKCMDGSEHQGAVKGAVDQFFEKQGLVVHVTYQDSPWSTWIVRKP</sequence>
<dbReference type="InterPro" id="IPR029063">
    <property type="entry name" value="SAM-dependent_MTases_sf"/>
</dbReference>
<dbReference type="PANTHER" id="PTHR37909">
    <property type="entry name" value="S-ADENOSYL-L-METHIONINE-DEPENDENT METHYLTRANSFERASES SUPERFAMILY PROTEIN"/>
    <property type="match status" value="1"/>
</dbReference>
<keyword evidence="2" id="KW-1185">Reference proteome</keyword>
<dbReference type="EMBL" id="JAEHOC010000030">
    <property type="protein sequence ID" value="KAG2429484.1"/>
    <property type="molecule type" value="Genomic_DNA"/>
</dbReference>
<dbReference type="Pfam" id="PF13578">
    <property type="entry name" value="Methyltransf_24"/>
    <property type="match status" value="1"/>
</dbReference>
<dbReference type="AlphaFoldDB" id="A0A835SWE6"/>
<name>A0A835SWE6_CHLIN</name>
<comment type="caution">
    <text evidence="1">The sequence shown here is derived from an EMBL/GenBank/DDBJ whole genome shotgun (WGS) entry which is preliminary data.</text>
</comment>
<dbReference type="Gene3D" id="3.40.50.150">
    <property type="entry name" value="Vaccinia Virus protein VP39"/>
    <property type="match status" value="1"/>
</dbReference>
<evidence type="ECO:0000313" key="2">
    <source>
        <dbReference type="Proteomes" id="UP000650467"/>
    </source>
</evidence>
<dbReference type="OrthoDB" id="186626at2759"/>